<dbReference type="EMBL" id="GBRH01246038">
    <property type="protein sequence ID" value="JAD51857.1"/>
    <property type="molecule type" value="Transcribed_RNA"/>
</dbReference>
<name>A0A0A9AXM6_ARUDO</name>
<protein>
    <submittedName>
        <fullName evidence="1">Uncharacterized protein</fullName>
    </submittedName>
</protein>
<evidence type="ECO:0000313" key="1">
    <source>
        <dbReference type="EMBL" id="JAD51857.1"/>
    </source>
</evidence>
<reference evidence="1" key="2">
    <citation type="journal article" date="2015" name="Data Brief">
        <title>Shoot transcriptome of the giant reed, Arundo donax.</title>
        <authorList>
            <person name="Barrero R.A."/>
            <person name="Guerrero F.D."/>
            <person name="Moolhuijzen P."/>
            <person name="Goolsby J.A."/>
            <person name="Tidwell J."/>
            <person name="Bellgard S.E."/>
            <person name="Bellgard M.I."/>
        </authorList>
    </citation>
    <scope>NUCLEOTIDE SEQUENCE</scope>
    <source>
        <tissue evidence="1">Shoot tissue taken approximately 20 cm above the soil surface</tissue>
    </source>
</reference>
<sequence>MLDCWSYPLDANSFSNRAIEFFFNFLVPTIL</sequence>
<accession>A0A0A9AXM6</accession>
<organism evidence="1">
    <name type="scientific">Arundo donax</name>
    <name type="common">Giant reed</name>
    <name type="synonym">Donax arundinaceus</name>
    <dbReference type="NCBI Taxonomy" id="35708"/>
    <lineage>
        <taxon>Eukaryota</taxon>
        <taxon>Viridiplantae</taxon>
        <taxon>Streptophyta</taxon>
        <taxon>Embryophyta</taxon>
        <taxon>Tracheophyta</taxon>
        <taxon>Spermatophyta</taxon>
        <taxon>Magnoliopsida</taxon>
        <taxon>Liliopsida</taxon>
        <taxon>Poales</taxon>
        <taxon>Poaceae</taxon>
        <taxon>PACMAD clade</taxon>
        <taxon>Arundinoideae</taxon>
        <taxon>Arundineae</taxon>
        <taxon>Arundo</taxon>
    </lineage>
</organism>
<reference evidence="1" key="1">
    <citation type="submission" date="2014-09" db="EMBL/GenBank/DDBJ databases">
        <authorList>
            <person name="Magalhaes I.L.F."/>
            <person name="Oliveira U."/>
            <person name="Santos F.R."/>
            <person name="Vidigal T.H.D.A."/>
            <person name="Brescovit A.D."/>
            <person name="Santos A.J."/>
        </authorList>
    </citation>
    <scope>NUCLEOTIDE SEQUENCE</scope>
    <source>
        <tissue evidence="1">Shoot tissue taken approximately 20 cm above the soil surface</tissue>
    </source>
</reference>
<proteinExistence type="predicted"/>
<dbReference type="AlphaFoldDB" id="A0A0A9AXM6"/>